<dbReference type="Pfam" id="PF13639">
    <property type="entry name" value="zf-RING_2"/>
    <property type="match status" value="1"/>
</dbReference>
<keyword evidence="4" id="KW-0812">Transmembrane</keyword>
<evidence type="ECO:0000256" key="3">
    <source>
        <dbReference type="PROSITE-ProRule" id="PRU00175"/>
    </source>
</evidence>
<dbReference type="Proteomes" id="UP000078200">
    <property type="component" value="Unassembled WGS sequence"/>
</dbReference>
<dbReference type="PROSITE" id="PS50089">
    <property type="entry name" value="ZF_RING_2"/>
    <property type="match status" value="1"/>
</dbReference>
<accession>A0A1A9VPG7</accession>
<evidence type="ECO:0000256" key="4">
    <source>
        <dbReference type="SAM" id="Phobius"/>
    </source>
</evidence>
<keyword evidence="1 3" id="KW-0479">Metal-binding</keyword>
<dbReference type="GO" id="GO:0008270">
    <property type="term" value="F:zinc ion binding"/>
    <property type="evidence" value="ECO:0007669"/>
    <property type="project" value="UniProtKB-KW"/>
</dbReference>
<feature type="domain" description="RING-type" evidence="5">
    <location>
        <begin position="47"/>
        <end position="83"/>
    </location>
</feature>
<dbReference type="AlphaFoldDB" id="A0A1A9VPG7"/>
<dbReference type="SUPFAM" id="SSF57850">
    <property type="entry name" value="RING/U-box"/>
    <property type="match status" value="1"/>
</dbReference>
<dbReference type="InterPro" id="IPR013083">
    <property type="entry name" value="Znf_RING/FYVE/PHD"/>
</dbReference>
<dbReference type="EnsemblMetazoa" id="GAUT043430-RA">
    <property type="protein sequence ID" value="GAUT043430-PA"/>
    <property type="gene ID" value="GAUT043430"/>
</dbReference>
<name>A0A1A9VPG7_GLOAU</name>
<evidence type="ECO:0000256" key="1">
    <source>
        <dbReference type="ARBA" id="ARBA00022771"/>
    </source>
</evidence>
<dbReference type="VEuPathDB" id="VectorBase:GAUT043430"/>
<dbReference type="InterPro" id="IPR001841">
    <property type="entry name" value="Znf_RING"/>
</dbReference>
<keyword evidence="4" id="KW-0472">Membrane</keyword>
<dbReference type="SMART" id="SM00184">
    <property type="entry name" value="RING"/>
    <property type="match status" value="1"/>
</dbReference>
<dbReference type="Gene3D" id="3.30.40.10">
    <property type="entry name" value="Zinc/RING finger domain, C3HC4 (zinc finger)"/>
    <property type="match status" value="1"/>
</dbReference>
<keyword evidence="4" id="KW-1133">Transmembrane helix</keyword>
<evidence type="ECO:0000256" key="2">
    <source>
        <dbReference type="ARBA" id="ARBA00022833"/>
    </source>
</evidence>
<proteinExistence type="predicted"/>
<keyword evidence="1 3" id="KW-0863">Zinc-finger</keyword>
<feature type="transmembrane region" description="Helical" evidence="4">
    <location>
        <begin position="6"/>
        <end position="23"/>
    </location>
</feature>
<keyword evidence="2" id="KW-0862">Zinc</keyword>
<organism evidence="6 7">
    <name type="scientific">Glossina austeni</name>
    <name type="common">Savannah tsetse fly</name>
    <dbReference type="NCBI Taxonomy" id="7395"/>
    <lineage>
        <taxon>Eukaryota</taxon>
        <taxon>Metazoa</taxon>
        <taxon>Ecdysozoa</taxon>
        <taxon>Arthropoda</taxon>
        <taxon>Hexapoda</taxon>
        <taxon>Insecta</taxon>
        <taxon>Pterygota</taxon>
        <taxon>Neoptera</taxon>
        <taxon>Endopterygota</taxon>
        <taxon>Diptera</taxon>
        <taxon>Brachycera</taxon>
        <taxon>Muscomorpha</taxon>
        <taxon>Hippoboscoidea</taxon>
        <taxon>Glossinidae</taxon>
        <taxon>Glossina</taxon>
    </lineage>
</organism>
<reference evidence="6" key="1">
    <citation type="submission" date="2020-05" db="UniProtKB">
        <authorList>
            <consortium name="EnsemblMetazoa"/>
        </authorList>
    </citation>
    <scope>IDENTIFICATION</scope>
    <source>
        <strain evidence="6">TTRI</strain>
    </source>
</reference>
<keyword evidence="7" id="KW-1185">Reference proteome</keyword>
<sequence length="86" mass="9579">MSPVPQIAVGVILGLVVLGYHYLTSRQELTYIAHNSENPLNSRHPMCMICRSEVRNQVTREMSCGHIFHLGCLNGRGQCPTCRGIL</sequence>
<protein>
    <recommendedName>
        <fullName evidence="5">RING-type domain-containing protein</fullName>
    </recommendedName>
</protein>
<evidence type="ECO:0000259" key="5">
    <source>
        <dbReference type="PROSITE" id="PS50089"/>
    </source>
</evidence>
<evidence type="ECO:0000313" key="7">
    <source>
        <dbReference type="Proteomes" id="UP000078200"/>
    </source>
</evidence>
<evidence type="ECO:0000313" key="6">
    <source>
        <dbReference type="EnsemblMetazoa" id="GAUT043430-PA"/>
    </source>
</evidence>